<feature type="domain" description="Formyl transferase N-terminal" evidence="6">
    <location>
        <begin position="23"/>
        <end position="178"/>
    </location>
</feature>
<dbReference type="Proteomes" id="UP000321378">
    <property type="component" value="Chromosome"/>
</dbReference>
<dbReference type="SUPFAM" id="SSF50486">
    <property type="entry name" value="FMT C-terminal domain-like"/>
    <property type="match status" value="1"/>
</dbReference>
<sequence>MKTIFMGTPEFAIPSLEVVFKNTDLQLIFTKEDKRNARGNKIIFSPVKQFGIDNNVEIVQPKKMKDEEVVNKIKEINPDLIVVVAYGKILPKEIIDIPKYGIINVHSSLLPKYRGASPIHSAILNGDVETGVSIMYIEEGLDSGDVILKEYCKIAEDDTLGTLHDKLKDLGAAGLKKALKLIENGEVQAEKQDDSKATLVKPITKEQAKIDWDNTKEVIYNQIRGLNPFPAAHTSNEKGENIKIYKSEKIDKIYKDENGTEIENGTIVEIINKKGPVVKVANGGLLILEAKFEGKKLQKGVDIINGRKMVIGEKLLYSSSSLKQE</sequence>
<dbReference type="PANTHER" id="PTHR11138:SF5">
    <property type="entry name" value="METHIONYL-TRNA FORMYLTRANSFERASE, MITOCHONDRIAL"/>
    <property type="match status" value="1"/>
</dbReference>
<dbReference type="InterPro" id="IPR005794">
    <property type="entry name" value="Fmt"/>
</dbReference>
<dbReference type="AlphaFoldDB" id="A0A510KRX2"/>
<keyword evidence="3 5" id="KW-0808">Transferase</keyword>
<dbReference type="NCBIfam" id="TIGR00460">
    <property type="entry name" value="fmt"/>
    <property type="match status" value="1"/>
</dbReference>
<keyword evidence="4 5" id="KW-0648">Protein biosynthesis</keyword>
<comment type="similarity">
    <text evidence="1 5">Belongs to the Fmt family.</text>
</comment>
<dbReference type="InterPro" id="IPR005793">
    <property type="entry name" value="Formyl_trans_C"/>
</dbReference>
<dbReference type="EMBL" id="AP019840">
    <property type="protein sequence ID" value="BBM53451.1"/>
    <property type="molecule type" value="Genomic_DNA"/>
</dbReference>
<dbReference type="SUPFAM" id="SSF53328">
    <property type="entry name" value="Formyltransferase"/>
    <property type="match status" value="1"/>
</dbReference>
<dbReference type="PANTHER" id="PTHR11138">
    <property type="entry name" value="METHIONYL-TRNA FORMYLTRANSFERASE"/>
    <property type="match status" value="1"/>
</dbReference>
<dbReference type="HAMAP" id="MF_00182">
    <property type="entry name" value="Formyl_trans"/>
    <property type="match status" value="1"/>
</dbReference>
<gene>
    <name evidence="5" type="primary">fmt</name>
    <name evidence="8" type="ORF">JMUB3935_2448</name>
</gene>
<dbReference type="InterPro" id="IPR041711">
    <property type="entry name" value="Met-tRNA-FMT_N"/>
</dbReference>
<proteinExistence type="inferred from homology"/>
<dbReference type="Gene3D" id="3.40.50.12230">
    <property type="match status" value="1"/>
</dbReference>
<protein>
    <recommendedName>
        <fullName evidence="2 5">Methionyl-tRNA formyltransferase</fullName>
        <ecNumber evidence="2 5">2.1.2.9</ecNumber>
    </recommendedName>
</protein>
<dbReference type="InterPro" id="IPR011034">
    <property type="entry name" value="Formyl_transferase-like_C_sf"/>
</dbReference>
<comment type="function">
    <text evidence="5">Attaches a formyl group to the free amino group of methionyl-tRNA(fMet). The formyl group appears to play a dual role in the initiator identity of N-formylmethionyl-tRNA by promoting its recognition by IF2 and preventing the misappropriation of this tRNA by the elongation apparatus.</text>
</comment>
<evidence type="ECO:0000256" key="3">
    <source>
        <dbReference type="ARBA" id="ARBA00022679"/>
    </source>
</evidence>
<dbReference type="GO" id="GO:0004479">
    <property type="term" value="F:methionyl-tRNA formyltransferase activity"/>
    <property type="evidence" value="ECO:0007669"/>
    <property type="project" value="UniProtKB-UniRule"/>
</dbReference>
<evidence type="ECO:0000256" key="1">
    <source>
        <dbReference type="ARBA" id="ARBA00010699"/>
    </source>
</evidence>
<feature type="domain" description="Formyl transferase C-terminal" evidence="7">
    <location>
        <begin position="203"/>
        <end position="307"/>
    </location>
</feature>
<dbReference type="STRING" id="1122173.GCA_000482505_01415"/>
<evidence type="ECO:0000313" key="8">
    <source>
        <dbReference type="EMBL" id="BBM53451.1"/>
    </source>
</evidence>
<evidence type="ECO:0000256" key="5">
    <source>
        <dbReference type="HAMAP-Rule" id="MF_00182"/>
    </source>
</evidence>
<dbReference type="InterPro" id="IPR002376">
    <property type="entry name" value="Formyl_transf_N"/>
</dbReference>
<feature type="binding site" evidence="5">
    <location>
        <begin position="108"/>
        <end position="111"/>
    </location>
    <ligand>
        <name>(6S)-5,6,7,8-tetrahydrofolate</name>
        <dbReference type="ChEBI" id="CHEBI:57453"/>
    </ligand>
</feature>
<dbReference type="InterPro" id="IPR044135">
    <property type="entry name" value="Met-tRNA-FMT_C"/>
</dbReference>
<dbReference type="CDD" id="cd08704">
    <property type="entry name" value="Met_tRNA_FMT_C"/>
    <property type="match status" value="1"/>
</dbReference>
<dbReference type="InterPro" id="IPR036477">
    <property type="entry name" value="Formyl_transf_N_sf"/>
</dbReference>
<dbReference type="Pfam" id="PF00551">
    <property type="entry name" value="Formyl_trans_N"/>
    <property type="match status" value="1"/>
</dbReference>
<dbReference type="GO" id="GO:0005829">
    <property type="term" value="C:cytosol"/>
    <property type="evidence" value="ECO:0007669"/>
    <property type="project" value="TreeGrafter"/>
</dbReference>
<reference evidence="8 9" key="1">
    <citation type="submission" date="2019-07" db="EMBL/GenBank/DDBJ databases">
        <title>Complete Genome Sequence of Leptotrichia trevisanii Strain JMUB3935.</title>
        <authorList>
            <person name="Watanabe S."/>
            <person name="Cui L."/>
        </authorList>
    </citation>
    <scope>NUCLEOTIDE SEQUENCE [LARGE SCALE GENOMIC DNA]</scope>
    <source>
        <strain evidence="8 9">JMUB3935</strain>
    </source>
</reference>
<dbReference type="RefSeq" id="WP_146997555.1">
    <property type="nucleotide sequence ID" value="NZ_AP019840.1"/>
</dbReference>
<evidence type="ECO:0000313" key="9">
    <source>
        <dbReference type="Proteomes" id="UP000321378"/>
    </source>
</evidence>
<evidence type="ECO:0000259" key="6">
    <source>
        <dbReference type="Pfam" id="PF00551"/>
    </source>
</evidence>
<dbReference type="Pfam" id="PF02911">
    <property type="entry name" value="Formyl_trans_C"/>
    <property type="match status" value="1"/>
</dbReference>
<evidence type="ECO:0000256" key="2">
    <source>
        <dbReference type="ARBA" id="ARBA00012261"/>
    </source>
</evidence>
<dbReference type="CDD" id="cd08646">
    <property type="entry name" value="FMT_core_Met-tRNA-FMT_N"/>
    <property type="match status" value="1"/>
</dbReference>
<comment type="catalytic activity">
    <reaction evidence="5">
        <text>L-methionyl-tRNA(fMet) + (6R)-10-formyltetrahydrofolate = N-formyl-L-methionyl-tRNA(fMet) + (6S)-5,6,7,8-tetrahydrofolate + H(+)</text>
        <dbReference type="Rhea" id="RHEA:24380"/>
        <dbReference type="Rhea" id="RHEA-COMP:9952"/>
        <dbReference type="Rhea" id="RHEA-COMP:9953"/>
        <dbReference type="ChEBI" id="CHEBI:15378"/>
        <dbReference type="ChEBI" id="CHEBI:57453"/>
        <dbReference type="ChEBI" id="CHEBI:78530"/>
        <dbReference type="ChEBI" id="CHEBI:78844"/>
        <dbReference type="ChEBI" id="CHEBI:195366"/>
        <dbReference type="EC" id="2.1.2.9"/>
    </reaction>
</comment>
<evidence type="ECO:0000256" key="4">
    <source>
        <dbReference type="ARBA" id="ARBA00022917"/>
    </source>
</evidence>
<accession>A0A510KRX2</accession>
<name>A0A510KRX2_9FUSO</name>
<dbReference type="EC" id="2.1.2.9" evidence="2 5"/>
<evidence type="ECO:0000259" key="7">
    <source>
        <dbReference type="Pfam" id="PF02911"/>
    </source>
</evidence>
<organism evidence="8 9">
    <name type="scientific">Leptotrichia trevisanii</name>
    <dbReference type="NCBI Taxonomy" id="109328"/>
    <lineage>
        <taxon>Bacteria</taxon>
        <taxon>Fusobacteriati</taxon>
        <taxon>Fusobacteriota</taxon>
        <taxon>Fusobacteriia</taxon>
        <taxon>Fusobacteriales</taxon>
        <taxon>Leptotrichiaceae</taxon>
        <taxon>Leptotrichia</taxon>
    </lineage>
</organism>